<dbReference type="GO" id="GO:0016740">
    <property type="term" value="F:transferase activity"/>
    <property type="evidence" value="ECO:0007669"/>
    <property type="project" value="UniProtKB-KW"/>
</dbReference>
<dbReference type="PANTHER" id="PTHR43300">
    <property type="entry name" value="ACETYLTRANSFERASE"/>
    <property type="match status" value="1"/>
</dbReference>
<evidence type="ECO:0000313" key="2">
    <source>
        <dbReference type="EMBL" id="ARF12493.1"/>
    </source>
</evidence>
<dbReference type="PROSITE" id="PS00101">
    <property type="entry name" value="HEXAPEP_TRANSFERASES"/>
    <property type="match status" value="1"/>
</dbReference>
<sequence length="214" mass="23312">MEFNILGKSNSSVSIILENLFSIHNYSYHVNIVKNMEDTSDIPYIIPGIKVDEINHDIFKFDLEKRNYIIGAIRVPAKQNIYNFFNDNYGLTDQNYKTIIPQNTAISQTCKLGNGCLLNYGCIMAPYSKLGNFVTINRNSSIGHHTFIDDFSTINPGVNIAGGCLIGKGVTIGMGSNIIENIKIGDGAIVGAGSLVLKDVPANTTVYGSPAKAK</sequence>
<dbReference type="Gene3D" id="2.160.10.10">
    <property type="entry name" value="Hexapeptide repeat proteins"/>
    <property type="match status" value="1"/>
</dbReference>
<dbReference type="PANTHER" id="PTHR43300:SF7">
    <property type="entry name" value="UDP-N-ACETYLBACILLOSAMINE N-ACETYLTRANSFERASE"/>
    <property type="match status" value="1"/>
</dbReference>
<keyword evidence="1 2" id="KW-0808">Transferase</keyword>
<dbReference type="InterPro" id="IPR001451">
    <property type="entry name" value="Hexapep"/>
</dbReference>
<dbReference type="InterPro" id="IPR018357">
    <property type="entry name" value="Hexapep_transf_CS"/>
</dbReference>
<name>A0A1V0SLA4_9VIRU</name>
<dbReference type="InterPro" id="IPR050179">
    <property type="entry name" value="Trans_hexapeptide_repeat"/>
</dbReference>
<accession>A0A1V0SLA4</accession>
<dbReference type="SUPFAM" id="SSF51161">
    <property type="entry name" value="Trimeric LpxA-like enzymes"/>
    <property type="match status" value="1"/>
</dbReference>
<gene>
    <name evidence="2" type="ORF">Klosneuvirus_6_55</name>
</gene>
<dbReference type="EMBL" id="KY684113">
    <property type="protein sequence ID" value="ARF12493.1"/>
    <property type="molecule type" value="Genomic_DNA"/>
</dbReference>
<dbReference type="InterPro" id="IPR011004">
    <property type="entry name" value="Trimer_LpxA-like_sf"/>
</dbReference>
<organism evidence="2">
    <name type="scientific">Klosneuvirus KNV1</name>
    <dbReference type="NCBI Taxonomy" id="1977640"/>
    <lineage>
        <taxon>Viruses</taxon>
        <taxon>Varidnaviria</taxon>
        <taxon>Bamfordvirae</taxon>
        <taxon>Nucleocytoviricota</taxon>
        <taxon>Megaviricetes</taxon>
        <taxon>Imitervirales</taxon>
        <taxon>Mimiviridae</taxon>
        <taxon>Klosneuvirinae</taxon>
        <taxon>Klosneuvirus</taxon>
    </lineage>
</organism>
<evidence type="ECO:0000256" key="1">
    <source>
        <dbReference type="ARBA" id="ARBA00022679"/>
    </source>
</evidence>
<dbReference type="InterPro" id="IPR020019">
    <property type="entry name" value="AcTrfase_PglD-like"/>
</dbReference>
<protein>
    <submittedName>
        <fullName evidence="2">Glycosyltransferase</fullName>
    </submittedName>
</protein>
<reference evidence="2" key="1">
    <citation type="journal article" date="2017" name="Science">
        <title>Giant viruses with an expanded complement of translation system components.</title>
        <authorList>
            <person name="Schulz F."/>
            <person name="Yutin N."/>
            <person name="Ivanova N.N."/>
            <person name="Ortega D.R."/>
            <person name="Lee T.K."/>
            <person name="Vierheilig J."/>
            <person name="Daims H."/>
            <person name="Horn M."/>
            <person name="Wagner M."/>
            <person name="Jensen G.J."/>
            <person name="Kyrpides N.C."/>
            <person name="Koonin E.V."/>
            <person name="Woyke T."/>
        </authorList>
    </citation>
    <scope>NUCLEOTIDE SEQUENCE</scope>
    <source>
        <strain evidence="2">KNV1</strain>
    </source>
</reference>
<dbReference type="CDD" id="cd03360">
    <property type="entry name" value="LbH_AT_putative"/>
    <property type="match status" value="1"/>
</dbReference>
<proteinExistence type="predicted"/>
<dbReference type="Pfam" id="PF00132">
    <property type="entry name" value="Hexapep"/>
    <property type="match status" value="1"/>
</dbReference>